<dbReference type="PANTHER" id="PTHR20855:SF52">
    <property type="entry name" value="ADIPONECTIN RECEPTOR PROTEIN"/>
    <property type="match status" value="1"/>
</dbReference>
<feature type="transmembrane region" description="Helical" evidence="7">
    <location>
        <begin position="184"/>
        <end position="205"/>
    </location>
</feature>
<protein>
    <submittedName>
        <fullName evidence="8">Hemolysin-III related protein</fullName>
    </submittedName>
</protein>
<sequence length="287" mass="32020">MPIFNPQSWGMPLLTLPDTPLWTDPNPFIWTGYRPESRSWTRCFASWFYSHNETGNIYSHLLPAVFLAATLLLSVSAGTRFDTHTLDGSVVGFQLGSALLCLFLSTMYHTLLNHSSSVSRRCLQLDYVGILGLILGNLASGLHFGFYCAPTLRNVYWSMIACGCATTAVILLSPWFCDEEWRSLRLFSCIAIGLSAVAPISHAGYLWGYDYLLGIGVPYYLLEGVLLLVGCFVFRTRIPESFFPGQFDIWGHSHTLWHIFVVLSIVAHIAGLSHAVNYIHQSALCRG</sequence>
<feature type="transmembrane region" description="Helical" evidence="7">
    <location>
        <begin position="211"/>
        <end position="234"/>
    </location>
</feature>
<dbReference type="AlphaFoldDB" id="A0A9W9G1G7"/>
<keyword evidence="9" id="KW-1185">Reference proteome</keyword>
<keyword evidence="3 7" id="KW-0812">Transmembrane</keyword>
<feature type="transmembrane region" description="Helical" evidence="7">
    <location>
        <begin position="57"/>
        <end position="78"/>
    </location>
</feature>
<feature type="transmembrane region" description="Helical" evidence="7">
    <location>
        <begin position="156"/>
        <end position="177"/>
    </location>
</feature>
<reference evidence="8" key="1">
    <citation type="submission" date="2022-11" db="EMBL/GenBank/DDBJ databases">
        <authorList>
            <person name="Petersen C."/>
        </authorList>
    </citation>
    <scope>NUCLEOTIDE SEQUENCE</scope>
    <source>
        <strain evidence="8">IBT 30761</strain>
    </source>
</reference>
<evidence type="ECO:0000313" key="8">
    <source>
        <dbReference type="EMBL" id="KAJ5110238.1"/>
    </source>
</evidence>
<evidence type="ECO:0000256" key="6">
    <source>
        <dbReference type="PIRSR" id="PIRSR604254-1"/>
    </source>
</evidence>
<dbReference type="PANTHER" id="PTHR20855">
    <property type="entry name" value="ADIPOR/PROGESTIN RECEPTOR-RELATED"/>
    <property type="match status" value="1"/>
</dbReference>
<comment type="similarity">
    <text evidence="2">Belongs to the ADIPOR family.</text>
</comment>
<dbReference type="RefSeq" id="XP_056478349.1">
    <property type="nucleotide sequence ID" value="XM_056615377.1"/>
</dbReference>
<dbReference type="Proteomes" id="UP001149074">
    <property type="component" value="Unassembled WGS sequence"/>
</dbReference>
<dbReference type="GO" id="GO:0016020">
    <property type="term" value="C:membrane"/>
    <property type="evidence" value="ECO:0007669"/>
    <property type="project" value="UniProtKB-SubCell"/>
</dbReference>
<accession>A0A9W9G1G7</accession>
<evidence type="ECO:0000256" key="5">
    <source>
        <dbReference type="ARBA" id="ARBA00023136"/>
    </source>
</evidence>
<keyword evidence="6" id="KW-0479">Metal-binding</keyword>
<feature type="transmembrane region" description="Helical" evidence="7">
    <location>
        <begin position="123"/>
        <end position="144"/>
    </location>
</feature>
<feature type="transmembrane region" description="Helical" evidence="7">
    <location>
        <begin position="90"/>
        <end position="111"/>
    </location>
</feature>
<evidence type="ECO:0000256" key="7">
    <source>
        <dbReference type="SAM" id="Phobius"/>
    </source>
</evidence>
<evidence type="ECO:0000256" key="1">
    <source>
        <dbReference type="ARBA" id="ARBA00004141"/>
    </source>
</evidence>
<feature type="binding site" evidence="6">
    <location>
        <position position="254"/>
    </location>
    <ligand>
        <name>Zn(2+)</name>
        <dbReference type="ChEBI" id="CHEBI:29105"/>
    </ligand>
</feature>
<name>A0A9W9G1G7_9EURO</name>
<keyword evidence="6" id="KW-0862">Zinc</keyword>
<keyword evidence="4 7" id="KW-1133">Transmembrane helix</keyword>
<evidence type="ECO:0000256" key="2">
    <source>
        <dbReference type="ARBA" id="ARBA00007018"/>
    </source>
</evidence>
<dbReference type="GO" id="GO:0046872">
    <property type="term" value="F:metal ion binding"/>
    <property type="evidence" value="ECO:0007669"/>
    <property type="project" value="UniProtKB-KW"/>
</dbReference>
<keyword evidence="5 7" id="KW-0472">Membrane</keyword>
<evidence type="ECO:0000256" key="3">
    <source>
        <dbReference type="ARBA" id="ARBA00022692"/>
    </source>
</evidence>
<reference evidence="8" key="2">
    <citation type="journal article" date="2023" name="IMA Fungus">
        <title>Comparative genomic study of the Penicillium genus elucidates a diverse pangenome and 15 lateral gene transfer events.</title>
        <authorList>
            <person name="Petersen C."/>
            <person name="Sorensen T."/>
            <person name="Nielsen M.R."/>
            <person name="Sondergaard T.E."/>
            <person name="Sorensen J.L."/>
            <person name="Fitzpatrick D.A."/>
            <person name="Frisvad J.C."/>
            <person name="Nielsen K.L."/>
        </authorList>
    </citation>
    <scope>NUCLEOTIDE SEQUENCE</scope>
    <source>
        <strain evidence="8">IBT 30761</strain>
    </source>
</reference>
<feature type="binding site" evidence="6">
    <location>
        <position position="109"/>
    </location>
    <ligand>
        <name>Zn(2+)</name>
        <dbReference type="ChEBI" id="CHEBI:29105"/>
    </ligand>
</feature>
<dbReference type="InterPro" id="IPR004254">
    <property type="entry name" value="AdipoR/HlyIII-related"/>
</dbReference>
<dbReference type="OrthoDB" id="529367at2759"/>
<comment type="caution">
    <text evidence="8">The sequence shown here is derived from an EMBL/GenBank/DDBJ whole genome shotgun (WGS) entry which is preliminary data.</text>
</comment>
<dbReference type="EMBL" id="JAPQKI010000003">
    <property type="protein sequence ID" value="KAJ5110238.1"/>
    <property type="molecule type" value="Genomic_DNA"/>
</dbReference>
<dbReference type="Pfam" id="PF03006">
    <property type="entry name" value="HlyIII"/>
    <property type="match status" value="1"/>
</dbReference>
<gene>
    <name evidence="8" type="ORF">N7532_002883</name>
</gene>
<feature type="transmembrane region" description="Helical" evidence="7">
    <location>
        <begin position="255"/>
        <end position="276"/>
    </location>
</feature>
<dbReference type="GO" id="GO:0006882">
    <property type="term" value="P:intracellular zinc ion homeostasis"/>
    <property type="evidence" value="ECO:0007669"/>
    <property type="project" value="TreeGrafter"/>
</dbReference>
<dbReference type="GO" id="GO:0038023">
    <property type="term" value="F:signaling receptor activity"/>
    <property type="evidence" value="ECO:0007669"/>
    <property type="project" value="TreeGrafter"/>
</dbReference>
<comment type="subcellular location">
    <subcellularLocation>
        <location evidence="1">Membrane</location>
        <topology evidence="1">Multi-pass membrane protein</topology>
    </subcellularLocation>
</comment>
<dbReference type="GeneID" id="81354356"/>
<proteinExistence type="inferred from homology"/>
<organism evidence="8 9">
    <name type="scientific">Penicillium argentinense</name>
    <dbReference type="NCBI Taxonomy" id="1131581"/>
    <lineage>
        <taxon>Eukaryota</taxon>
        <taxon>Fungi</taxon>
        <taxon>Dikarya</taxon>
        <taxon>Ascomycota</taxon>
        <taxon>Pezizomycotina</taxon>
        <taxon>Eurotiomycetes</taxon>
        <taxon>Eurotiomycetidae</taxon>
        <taxon>Eurotiales</taxon>
        <taxon>Aspergillaceae</taxon>
        <taxon>Penicillium</taxon>
    </lineage>
</organism>
<feature type="binding site" evidence="6">
    <location>
        <position position="258"/>
    </location>
    <ligand>
        <name>Zn(2+)</name>
        <dbReference type="ChEBI" id="CHEBI:29105"/>
    </ligand>
</feature>
<evidence type="ECO:0000256" key="4">
    <source>
        <dbReference type="ARBA" id="ARBA00022989"/>
    </source>
</evidence>
<evidence type="ECO:0000313" key="9">
    <source>
        <dbReference type="Proteomes" id="UP001149074"/>
    </source>
</evidence>